<dbReference type="AlphaFoldDB" id="A0AB34J7R8"/>
<dbReference type="PANTHER" id="PTHR31152:SF1">
    <property type="entry name" value="PLAC8 FAMILY PROTEIN"/>
    <property type="match status" value="1"/>
</dbReference>
<dbReference type="EMBL" id="JBGBPQ010000012">
    <property type="protein sequence ID" value="KAL1514530.1"/>
    <property type="molecule type" value="Genomic_DNA"/>
</dbReference>
<reference evidence="2 3" key="1">
    <citation type="journal article" date="2024" name="Science">
        <title>Giant polyketide synthase enzymes in the biosynthesis of giant marine polyether toxins.</title>
        <authorList>
            <person name="Fallon T.R."/>
            <person name="Shende V.V."/>
            <person name="Wierzbicki I.H."/>
            <person name="Pendleton A.L."/>
            <person name="Watervoot N.F."/>
            <person name="Auber R.P."/>
            <person name="Gonzalez D.J."/>
            <person name="Wisecaver J.H."/>
            <person name="Moore B.S."/>
        </authorList>
    </citation>
    <scope>NUCLEOTIDE SEQUENCE [LARGE SCALE GENOMIC DNA]</scope>
    <source>
        <strain evidence="2 3">12B1</strain>
    </source>
</reference>
<accession>A0AB34J7R8</accession>
<organism evidence="2 3">
    <name type="scientific">Prymnesium parvum</name>
    <name type="common">Toxic golden alga</name>
    <dbReference type="NCBI Taxonomy" id="97485"/>
    <lineage>
        <taxon>Eukaryota</taxon>
        <taxon>Haptista</taxon>
        <taxon>Haptophyta</taxon>
        <taxon>Prymnesiophyceae</taxon>
        <taxon>Prymnesiales</taxon>
        <taxon>Prymnesiaceae</taxon>
        <taxon>Prymnesium</taxon>
    </lineage>
</organism>
<protein>
    <recommendedName>
        <fullName evidence="4">Phospholipid scramblase</fullName>
    </recommendedName>
</protein>
<feature type="compositionally biased region" description="Low complexity" evidence="1">
    <location>
        <begin position="207"/>
        <end position="222"/>
    </location>
</feature>
<evidence type="ECO:0000256" key="1">
    <source>
        <dbReference type="SAM" id="MobiDB-lite"/>
    </source>
</evidence>
<comment type="caution">
    <text evidence="2">The sequence shown here is derived from an EMBL/GenBank/DDBJ whole genome shotgun (WGS) entry which is preliminary data.</text>
</comment>
<evidence type="ECO:0000313" key="2">
    <source>
        <dbReference type="EMBL" id="KAL1514530.1"/>
    </source>
</evidence>
<proteinExistence type="predicted"/>
<feature type="region of interest" description="Disordered" evidence="1">
    <location>
        <begin position="192"/>
        <end position="226"/>
    </location>
</feature>
<sequence length="303" mass="33093">MCCILCLDDTPVDGGARYGYAKDWDVRMFDAPAQNCPWFCAGYCLPCCAQYQLRVQALNGDLRHYKCCQGYFDCAPCFTAGQCGEESSPEFCLCLESCCCLHFAIQSTRFFVMDSRSIRPDPCDNRILHFHNSLQCLTCLCETAALCSNYDELRDLASILRCISDAVYYTVLGCMVAQVALELANHPGEGDLSAPIPQAMTRDASSQPPHGQPMAQQGQPMGYSQSYGQQPVAYAQQPVAYGQQPVAYAQQPVAYAQQPVAYGQQPVAYAQQPVAYPQQYGQAVPVAMAQPVGVPIAQAHPVG</sequence>
<evidence type="ECO:0008006" key="4">
    <source>
        <dbReference type="Google" id="ProtNLM"/>
    </source>
</evidence>
<keyword evidence="3" id="KW-1185">Reference proteome</keyword>
<name>A0AB34J7R8_PRYPA</name>
<evidence type="ECO:0000313" key="3">
    <source>
        <dbReference type="Proteomes" id="UP001515480"/>
    </source>
</evidence>
<dbReference type="Proteomes" id="UP001515480">
    <property type="component" value="Unassembled WGS sequence"/>
</dbReference>
<gene>
    <name evidence="2" type="ORF">AB1Y20_003627</name>
</gene>
<dbReference type="PANTHER" id="PTHR31152">
    <property type="entry name" value="PLAC8 FAMILY PROTEIN"/>
    <property type="match status" value="1"/>
</dbReference>